<organism evidence="7 8">
    <name type="scientific">Chiayiivirga flava</name>
    <dbReference type="NCBI Taxonomy" id="659595"/>
    <lineage>
        <taxon>Bacteria</taxon>
        <taxon>Pseudomonadati</taxon>
        <taxon>Pseudomonadota</taxon>
        <taxon>Gammaproteobacteria</taxon>
        <taxon>Lysobacterales</taxon>
        <taxon>Lysobacteraceae</taxon>
        <taxon>Chiayiivirga</taxon>
    </lineage>
</organism>
<dbReference type="Pfam" id="PF14905">
    <property type="entry name" value="OMP_b-brl_3"/>
    <property type="match status" value="1"/>
</dbReference>
<dbReference type="Pfam" id="PF13620">
    <property type="entry name" value="CarboxypepD_reg"/>
    <property type="match status" value="1"/>
</dbReference>
<comment type="subcellular location">
    <subcellularLocation>
        <location evidence="1">Cell outer membrane</location>
    </subcellularLocation>
</comment>
<name>A0A7W8D6C6_9GAMM</name>
<feature type="domain" description="TonB-dependent receptor plug" evidence="5">
    <location>
        <begin position="244"/>
        <end position="339"/>
    </location>
</feature>
<dbReference type="InterPro" id="IPR012910">
    <property type="entry name" value="Plug_dom"/>
</dbReference>
<keyword evidence="8" id="KW-1185">Reference proteome</keyword>
<keyword evidence="3" id="KW-0998">Cell outer membrane</keyword>
<dbReference type="SUPFAM" id="SSF49464">
    <property type="entry name" value="Carboxypeptidase regulatory domain-like"/>
    <property type="match status" value="1"/>
</dbReference>
<dbReference type="Gene3D" id="2.40.170.20">
    <property type="entry name" value="TonB-dependent receptor, beta-barrel domain"/>
    <property type="match status" value="1"/>
</dbReference>
<feature type="chain" id="PRO_5031501875" description="TonB-dependent receptor" evidence="4">
    <location>
        <begin position="25"/>
        <end position="1035"/>
    </location>
</feature>
<dbReference type="Pfam" id="PF07715">
    <property type="entry name" value="Plug"/>
    <property type="match status" value="1"/>
</dbReference>
<dbReference type="GO" id="GO:0009279">
    <property type="term" value="C:cell outer membrane"/>
    <property type="evidence" value="ECO:0007669"/>
    <property type="project" value="UniProtKB-SubCell"/>
</dbReference>
<comment type="caution">
    <text evidence="7">The sequence shown here is derived from an EMBL/GenBank/DDBJ whole genome shotgun (WGS) entry which is preliminary data.</text>
</comment>
<reference evidence="7 8" key="1">
    <citation type="submission" date="2020-08" db="EMBL/GenBank/DDBJ databases">
        <title>Genomic Encyclopedia of Type Strains, Phase IV (KMG-IV): sequencing the most valuable type-strain genomes for metagenomic binning, comparative biology and taxonomic classification.</title>
        <authorList>
            <person name="Goeker M."/>
        </authorList>
    </citation>
    <scope>NUCLEOTIDE SEQUENCE [LARGE SCALE GENOMIC DNA]</scope>
    <source>
        <strain evidence="7 8">DSM 24163</strain>
    </source>
</reference>
<evidence type="ECO:0000259" key="5">
    <source>
        <dbReference type="Pfam" id="PF07715"/>
    </source>
</evidence>
<gene>
    <name evidence="7" type="ORF">HNQ52_001041</name>
</gene>
<feature type="domain" description="Outer membrane protein beta-barrel" evidence="6">
    <location>
        <begin position="697"/>
        <end position="879"/>
    </location>
</feature>
<dbReference type="RefSeq" id="WP_183960062.1">
    <property type="nucleotide sequence ID" value="NZ_JACHHP010000002.1"/>
</dbReference>
<dbReference type="InterPro" id="IPR037066">
    <property type="entry name" value="Plug_dom_sf"/>
</dbReference>
<dbReference type="InterPro" id="IPR008969">
    <property type="entry name" value="CarboxyPept-like_regulatory"/>
</dbReference>
<proteinExistence type="predicted"/>
<evidence type="ECO:0000256" key="1">
    <source>
        <dbReference type="ARBA" id="ARBA00004442"/>
    </source>
</evidence>
<evidence type="ECO:0000259" key="6">
    <source>
        <dbReference type="Pfam" id="PF14905"/>
    </source>
</evidence>
<dbReference type="InterPro" id="IPR036942">
    <property type="entry name" value="Beta-barrel_TonB_sf"/>
</dbReference>
<keyword evidence="2" id="KW-0472">Membrane</keyword>
<feature type="signal peptide" evidence="4">
    <location>
        <begin position="1"/>
        <end position="24"/>
    </location>
</feature>
<dbReference type="InterPro" id="IPR041700">
    <property type="entry name" value="OMP_b-brl_3"/>
</dbReference>
<dbReference type="SUPFAM" id="SSF56935">
    <property type="entry name" value="Porins"/>
    <property type="match status" value="1"/>
</dbReference>
<dbReference type="Gene3D" id="2.60.40.1120">
    <property type="entry name" value="Carboxypeptidase-like, regulatory domain"/>
    <property type="match status" value="1"/>
</dbReference>
<evidence type="ECO:0000256" key="4">
    <source>
        <dbReference type="SAM" id="SignalP"/>
    </source>
</evidence>
<accession>A0A7W8D6C6</accession>
<evidence type="ECO:0000313" key="7">
    <source>
        <dbReference type="EMBL" id="MBB5207512.1"/>
    </source>
</evidence>
<dbReference type="EMBL" id="JACHHP010000002">
    <property type="protein sequence ID" value="MBB5207512.1"/>
    <property type="molecule type" value="Genomic_DNA"/>
</dbReference>
<protein>
    <recommendedName>
        <fullName evidence="9">TonB-dependent receptor</fullName>
    </recommendedName>
</protein>
<evidence type="ECO:0000256" key="3">
    <source>
        <dbReference type="ARBA" id="ARBA00023237"/>
    </source>
</evidence>
<evidence type="ECO:0008006" key="9">
    <source>
        <dbReference type="Google" id="ProtNLM"/>
    </source>
</evidence>
<evidence type="ECO:0000256" key="2">
    <source>
        <dbReference type="ARBA" id="ARBA00023136"/>
    </source>
</evidence>
<dbReference type="Proteomes" id="UP000521199">
    <property type="component" value="Unassembled WGS sequence"/>
</dbReference>
<keyword evidence="4" id="KW-0732">Signal</keyword>
<dbReference type="PANTHER" id="PTHR40980">
    <property type="entry name" value="PLUG DOMAIN-CONTAINING PROTEIN"/>
    <property type="match status" value="1"/>
</dbReference>
<evidence type="ECO:0000313" key="8">
    <source>
        <dbReference type="Proteomes" id="UP000521199"/>
    </source>
</evidence>
<dbReference type="Gene3D" id="2.170.130.10">
    <property type="entry name" value="TonB-dependent receptor, plug domain"/>
    <property type="match status" value="1"/>
</dbReference>
<dbReference type="PANTHER" id="PTHR40980:SF5">
    <property type="entry name" value="TONB-DEPENDENT RECEPTOR"/>
    <property type="match status" value="1"/>
</dbReference>
<dbReference type="AlphaFoldDB" id="A0A7W8D6C6"/>
<sequence length="1035" mass="111924">MKRSPLAAAVLAALPLLFAGAAQAGPAVVDFYLFDGSTPVSGVELQLDTAPQPPTGDSGGARLEVAPGTHVLRARTPSGVEIDMPLDVADDETLQISAALYPDRPPVYRVVSSVSGESTVDLSQTDSAELAGTVVDATGAPVAGAEVTVNGVTATTDASGAYTLRTRPGTYPLLVAAPGYEFTSLPGTGLAYGDNAVPPVTLAAAAPVAGAGPASSEASTLQGVTVEQAVETDDGGEFELAVERRDTAQVIDTLSIDQISRAGDSDAATALKRVTGLSLVDDKFIYVRGLGERYSSVLLNGAQIPSPDPTRRVVPLDLFPSDILSAIAVQKTYSPDMPGEFGGGTVQLRTRGVPDAFLLRASGTLGYVDGTTGEDGLRSVGGGRDWLGRDDGFRDAPDGLFQRPLPPRGSDALAALGRDIAGKGLGVGRKEIGPDTGFGVSVGNRFGDDDFALGFLSAVRYAQNWDQREEHRREFSTDATGTLTAREDYIRERTERVIDSGLFLAAGADIGSEHHLTATAMQLRQTEAEDAIDEGLRSNGSVQRSTRIEWTENELTTLQLGGEHTLPAAGDLGIFWQYTDSRATRDLPLGRAYRYGQNGAGEFVYTASFPPQVRYEFLDDNADEAQFGLRYPFTLGDERTLTLDLGGSRVRRDRASEIWRYSFRNLVAAPGGEVPIDDIINPGAIDSGTIELIGVSNATDFYTADQSLDALYLNGDLQLGDWRINLGARQEDNTQRVITQNPFLPGTPPVVAGIDGNDLLPSAAITWAYSESAQWRLGYNETVSRPEFRELSTAPYDDPLLDISVVGNPDLVQTDIRSVDLRWEYYFNDLESVSIALFSKQFDNPIELVRTPGSNDLLSLRNADSADSRGIEFDISRSLGYFEEATWLPESWRRSFWQDLSVSANYAWIDSEVDLGDAVGIQTSARRPLQGQSKYLANVALSWFDPEGRGDATLLYNVAGERVTRAGQSGLPDEYEQPFHQLDFTWSRTLPWDGWKAKLRLRNLLDPEAEFTQGGEVSRRYRKGREVAVSVEWKY</sequence>